<evidence type="ECO:0000313" key="1">
    <source>
        <dbReference type="EMBL" id="KAJ9116140.1"/>
    </source>
</evidence>
<protein>
    <submittedName>
        <fullName evidence="1">Uncharacterized protein</fullName>
    </submittedName>
</protein>
<accession>A0ACC2WWJ5</accession>
<evidence type="ECO:0000313" key="2">
    <source>
        <dbReference type="Proteomes" id="UP001230649"/>
    </source>
</evidence>
<organism evidence="1 2">
    <name type="scientific">Naganishia adeliensis</name>
    <dbReference type="NCBI Taxonomy" id="92952"/>
    <lineage>
        <taxon>Eukaryota</taxon>
        <taxon>Fungi</taxon>
        <taxon>Dikarya</taxon>
        <taxon>Basidiomycota</taxon>
        <taxon>Agaricomycotina</taxon>
        <taxon>Tremellomycetes</taxon>
        <taxon>Filobasidiales</taxon>
        <taxon>Filobasidiaceae</taxon>
        <taxon>Naganishia</taxon>
    </lineage>
</organism>
<sequence>MATTKTTSRPLTPDGAVDIGKEEQTTAVGSEDLNQRQNPLPSTTKVILLASCLTFANIVYSFGGTGVTVLLDDIAADLHVAENNLQWIFNSVQLPFGCFILVAGRGADIWGRKRLFNIGIVMVAAWTLIAGFMKNQIAFYVCRAISGLASALVASSNIGILAENTVPGRMRSLSIGMCIAGLPFGGALGFTIAGPMAESLGWRSVFYLAAGLNLIPFFGVFFLAKHRTDTGEQTDKRIDWIGGLLFTAGSVLLFFCLSQALAEPNGWGTAYIIALLVTSLVLLAAAVVWVYRLEKKATFPPIMRISIVTRNHYRVAVVYFVSFGCIASYSGLLYTANIFYQRYEDMTPTELMLRYLPGPIIGTFCNVGVGILASKLAGVWFFIVGALATGTANVLYAAMDEEATYWIWQFFAQALCVVGPDLTVAMGYIYITSVVDLSEVAVAGASLQFFVALGFVCGPSLSTLIYTSLINRRHGGLLTQEASKENRDLLFALRASWWFWAALCFVALLLTMLFLRKMGKIEDVKPAAEDETAITGIEKGTQGGSKALS</sequence>
<dbReference type="Proteomes" id="UP001230649">
    <property type="component" value="Unassembled WGS sequence"/>
</dbReference>
<proteinExistence type="predicted"/>
<reference evidence="1" key="1">
    <citation type="submission" date="2023-04" db="EMBL/GenBank/DDBJ databases">
        <title>Draft Genome sequencing of Naganishia species isolated from polar environments using Oxford Nanopore Technology.</title>
        <authorList>
            <person name="Leo P."/>
            <person name="Venkateswaran K."/>
        </authorList>
    </citation>
    <scope>NUCLEOTIDE SEQUENCE</scope>
    <source>
        <strain evidence="1">MNA-CCFEE 5262</strain>
    </source>
</reference>
<dbReference type="EMBL" id="JASBWS010000004">
    <property type="protein sequence ID" value="KAJ9116140.1"/>
    <property type="molecule type" value="Genomic_DNA"/>
</dbReference>
<gene>
    <name evidence="1" type="ORF">QFC20_000819</name>
</gene>
<comment type="caution">
    <text evidence="1">The sequence shown here is derived from an EMBL/GenBank/DDBJ whole genome shotgun (WGS) entry which is preliminary data.</text>
</comment>
<keyword evidence="2" id="KW-1185">Reference proteome</keyword>
<name>A0ACC2WWJ5_9TREE</name>